<feature type="region of interest" description="Disordered" evidence="1">
    <location>
        <begin position="80"/>
        <end position="100"/>
    </location>
</feature>
<accession>A0A816B891</accession>
<gene>
    <name evidence="3" type="ORF">BYL167_LOCUS65246</name>
    <name evidence="2" type="ORF">CJN711_LOCUS35684</name>
</gene>
<name>A0A816B891_9BILA</name>
<evidence type="ECO:0000313" key="4">
    <source>
        <dbReference type="Proteomes" id="UP000663855"/>
    </source>
</evidence>
<evidence type="ECO:0000256" key="1">
    <source>
        <dbReference type="SAM" id="MobiDB-lite"/>
    </source>
</evidence>
<dbReference type="EMBL" id="CAJOBH010240594">
    <property type="protein sequence ID" value="CAF5107810.1"/>
    <property type="molecule type" value="Genomic_DNA"/>
</dbReference>
<sequence>MTDTAIARLASIDLDNVGRRLDYLRDQIVDLTAASVLLEGVTQQLHDDGRNWDSEIQRLERHAQHRAAAVREQLDHRRRALNPFGRIPRPNTSSSSQDEQVDAYYVQADDVEDEDMCVLLNCNGASMCESHLQSIYHRDDQVDLETGLLEGDTLEQDAI</sequence>
<comment type="caution">
    <text evidence="2">The sequence shown here is derived from an EMBL/GenBank/DDBJ whole genome shotgun (WGS) entry which is preliminary data.</text>
</comment>
<dbReference type="Proteomes" id="UP000663855">
    <property type="component" value="Unassembled WGS sequence"/>
</dbReference>
<protein>
    <submittedName>
        <fullName evidence="2">Uncharacterized protein</fullName>
    </submittedName>
</protein>
<proteinExistence type="predicted"/>
<dbReference type="Proteomes" id="UP000681967">
    <property type="component" value="Unassembled WGS sequence"/>
</dbReference>
<organism evidence="2 4">
    <name type="scientific">Rotaria magnacalcarata</name>
    <dbReference type="NCBI Taxonomy" id="392030"/>
    <lineage>
        <taxon>Eukaryota</taxon>
        <taxon>Metazoa</taxon>
        <taxon>Spiralia</taxon>
        <taxon>Gnathifera</taxon>
        <taxon>Rotifera</taxon>
        <taxon>Eurotatoria</taxon>
        <taxon>Bdelloidea</taxon>
        <taxon>Philodinida</taxon>
        <taxon>Philodinidae</taxon>
        <taxon>Rotaria</taxon>
    </lineage>
</organism>
<dbReference type="AlphaFoldDB" id="A0A816B891"/>
<dbReference type="EMBL" id="CAJNOV010017220">
    <property type="protein sequence ID" value="CAF1604364.1"/>
    <property type="molecule type" value="Genomic_DNA"/>
</dbReference>
<evidence type="ECO:0000313" key="3">
    <source>
        <dbReference type="EMBL" id="CAF5107810.1"/>
    </source>
</evidence>
<evidence type="ECO:0000313" key="2">
    <source>
        <dbReference type="EMBL" id="CAF1604364.1"/>
    </source>
</evidence>
<reference evidence="2" key="1">
    <citation type="submission" date="2021-02" db="EMBL/GenBank/DDBJ databases">
        <authorList>
            <person name="Nowell W R."/>
        </authorList>
    </citation>
    <scope>NUCLEOTIDE SEQUENCE</scope>
</reference>